<dbReference type="PANTHER" id="PTHR48101:SF4">
    <property type="entry name" value="METHYLMALONYL-COA MUTASE, MITOCHONDRIAL"/>
    <property type="match status" value="1"/>
</dbReference>
<accession>A0A2T8FGC3</accession>
<evidence type="ECO:0000256" key="1">
    <source>
        <dbReference type="ARBA" id="ARBA00011870"/>
    </source>
</evidence>
<keyword evidence="5" id="KW-1185">Reference proteome</keyword>
<reference evidence="4 5" key="1">
    <citation type="submission" date="2018-04" db="EMBL/GenBank/DDBJ databases">
        <title>Genome of Nocardioides gansuensis WSJ-1.</title>
        <authorList>
            <person name="Wu S."/>
            <person name="Wang G."/>
        </authorList>
    </citation>
    <scope>NUCLEOTIDE SEQUENCE [LARGE SCALE GENOMIC DNA]</scope>
    <source>
        <strain evidence="4 5">WSJ-1</strain>
    </source>
</reference>
<dbReference type="GO" id="GO:0019678">
    <property type="term" value="P:propionate metabolic process, methylmalonyl pathway"/>
    <property type="evidence" value="ECO:0007669"/>
    <property type="project" value="TreeGrafter"/>
</dbReference>
<dbReference type="OrthoDB" id="9762378at2"/>
<dbReference type="GO" id="GO:0005737">
    <property type="term" value="C:cytoplasm"/>
    <property type="evidence" value="ECO:0007669"/>
    <property type="project" value="TreeGrafter"/>
</dbReference>
<evidence type="ECO:0000259" key="3">
    <source>
        <dbReference type="Pfam" id="PF01642"/>
    </source>
</evidence>
<name>A0A2T8FGC3_9ACTN</name>
<feature type="region of interest" description="Disordered" evidence="2">
    <location>
        <begin position="1"/>
        <end position="25"/>
    </location>
</feature>
<comment type="caution">
    <text evidence="4">The sequence shown here is derived from an EMBL/GenBank/DDBJ whole genome shotgun (WGS) entry which is preliminary data.</text>
</comment>
<dbReference type="Gene3D" id="3.40.50.280">
    <property type="entry name" value="Cobalamin-binding domain"/>
    <property type="match status" value="1"/>
</dbReference>
<gene>
    <name evidence="4" type="ORF">DDE18_04035</name>
</gene>
<dbReference type="RefSeq" id="WP_116570899.1">
    <property type="nucleotide sequence ID" value="NZ_QDGZ01000001.1"/>
</dbReference>
<organism evidence="4 5">
    <name type="scientific">Nocardioides gansuensis</name>
    <dbReference type="NCBI Taxonomy" id="2138300"/>
    <lineage>
        <taxon>Bacteria</taxon>
        <taxon>Bacillati</taxon>
        <taxon>Actinomycetota</taxon>
        <taxon>Actinomycetes</taxon>
        <taxon>Propionibacteriales</taxon>
        <taxon>Nocardioidaceae</taxon>
        <taxon>Nocardioides</taxon>
    </lineage>
</organism>
<evidence type="ECO:0000313" key="5">
    <source>
        <dbReference type="Proteomes" id="UP000246018"/>
    </source>
</evidence>
<dbReference type="SUPFAM" id="SSF51703">
    <property type="entry name" value="Cobalamin (vitamin B12)-dependent enzymes"/>
    <property type="match status" value="1"/>
</dbReference>
<dbReference type="Gene3D" id="3.20.20.240">
    <property type="entry name" value="Methylmalonyl-CoA mutase"/>
    <property type="match status" value="1"/>
</dbReference>
<dbReference type="InterPro" id="IPR006099">
    <property type="entry name" value="MeMalonylCoA_mutase_a/b_cat"/>
</dbReference>
<protein>
    <submittedName>
        <fullName evidence="4">Methylmalonyl-CoA mutase</fullName>
    </submittedName>
</protein>
<dbReference type="EMBL" id="QDGZ01000001">
    <property type="protein sequence ID" value="PVG84771.1"/>
    <property type="molecule type" value="Genomic_DNA"/>
</dbReference>
<dbReference type="PANTHER" id="PTHR48101">
    <property type="entry name" value="METHYLMALONYL-COA MUTASE, MITOCHONDRIAL-RELATED"/>
    <property type="match status" value="1"/>
</dbReference>
<proteinExistence type="predicted"/>
<sequence>MSGLKEPEELEPAQGSLRLASADDTATRADWEAATAAVLRKTGKLAEGEPDSAVWDKLSRSTLDGIRVAPIGTPEQVAGLTTAGRPTRTDDWDIRVHVVGPDARSANEAVLVDLENGATSLWIELGSGLSAADLPTVLDGVLLDLAPVVLDGGGPAAAAALLDLATDRGVDLHPATNLGADPLGDDLLIITTLARQAGVRGVVVDAARVHDRGASDAQELGFSIASGVHVLRVLTEAGLTVDEAARLVEFRYAASDEQFPTIAKLRAARRLWARVLELSGATSEAGEQRQHAVTSRAMMTKYDPWVNMLRGTVAAFSAGVGGAESVTVVPFDEPLGLPDAFGRRIARNTSSLLISESHLAKVVDPAGGAYAVERLTDDLAAAGWAELGRIEESGGLAAALADGSFDARVDAVVAERDKQVALRRRPITGLSEFPNLQEQLPARAVAPESAASRTVRRYGAAFEALRDEPAASPVFLATLGPIAAHTARATFASNLLAAGGVAVDVAGATDGVDALLSAYGGQKVVCLAGTDAAYAEWGEAAAAALRDAGARHVVIAGKATEWVDDSCARGVDALAFLTRTREELAR</sequence>
<dbReference type="GO" id="GO:0004494">
    <property type="term" value="F:methylmalonyl-CoA mutase activity"/>
    <property type="evidence" value="ECO:0007669"/>
    <property type="project" value="UniProtKB-EC"/>
</dbReference>
<evidence type="ECO:0000313" key="4">
    <source>
        <dbReference type="EMBL" id="PVG84771.1"/>
    </source>
</evidence>
<dbReference type="AlphaFoldDB" id="A0A2T8FGC3"/>
<comment type="subunit">
    <text evidence="1">Heterodimer of an alpha and a beta chain.</text>
</comment>
<evidence type="ECO:0000256" key="2">
    <source>
        <dbReference type="SAM" id="MobiDB-lite"/>
    </source>
</evidence>
<dbReference type="InterPro" id="IPR016176">
    <property type="entry name" value="Cbl-dep_enz_cat"/>
</dbReference>
<dbReference type="Pfam" id="PF01642">
    <property type="entry name" value="MM_CoA_mutase"/>
    <property type="match status" value="1"/>
</dbReference>
<dbReference type="GO" id="GO:0031419">
    <property type="term" value="F:cobalamin binding"/>
    <property type="evidence" value="ECO:0007669"/>
    <property type="project" value="UniProtKB-KW"/>
</dbReference>
<feature type="domain" description="Methylmalonyl-CoA mutase alpha/beta chain catalytic" evidence="3">
    <location>
        <begin position="199"/>
        <end position="484"/>
    </location>
</feature>
<dbReference type="Proteomes" id="UP000246018">
    <property type="component" value="Unassembled WGS sequence"/>
</dbReference>